<evidence type="ECO:0000256" key="1">
    <source>
        <dbReference type="SAM" id="Phobius"/>
    </source>
</evidence>
<name>A0ABM7PNV7_9BACT</name>
<dbReference type="Gene3D" id="2.170.120.30">
    <property type="match status" value="2"/>
</dbReference>
<evidence type="ECO:0000313" key="3">
    <source>
        <dbReference type="Proteomes" id="UP001320148"/>
    </source>
</evidence>
<evidence type="ECO:0008006" key="4">
    <source>
        <dbReference type="Google" id="ProtNLM"/>
    </source>
</evidence>
<feature type="transmembrane region" description="Helical" evidence="1">
    <location>
        <begin position="12"/>
        <end position="34"/>
    </location>
</feature>
<dbReference type="Pfam" id="PF07949">
    <property type="entry name" value="YbbR"/>
    <property type="match status" value="1"/>
</dbReference>
<keyword evidence="1" id="KW-0472">Membrane</keyword>
<dbReference type="RefSeq" id="WP_236890335.1">
    <property type="nucleotide sequence ID" value="NZ_AP024488.1"/>
</dbReference>
<keyword evidence="1" id="KW-1133">Transmembrane helix</keyword>
<proteinExistence type="predicted"/>
<organism evidence="2 3">
    <name type="scientific">Desulfoluna limicola</name>
    <dbReference type="NCBI Taxonomy" id="2810562"/>
    <lineage>
        <taxon>Bacteria</taxon>
        <taxon>Pseudomonadati</taxon>
        <taxon>Thermodesulfobacteriota</taxon>
        <taxon>Desulfobacteria</taxon>
        <taxon>Desulfobacterales</taxon>
        <taxon>Desulfolunaceae</taxon>
        <taxon>Desulfoluna</taxon>
    </lineage>
</organism>
<reference evidence="2 3" key="1">
    <citation type="submission" date="2021-02" db="EMBL/GenBank/DDBJ databases">
        <title>Complete genome of Desulfoluna sp. strain ASN36.</title>
        <authorList>
            <person name="Takahashi A."/>
            <person name="Kojima H."/>
            <person name="Fukui M."/>
        </authorList>
    </citation>
    <scope>NUCLEOTIDE SEQUENCE [LARGE SCALE GENOMIC DNA]</scope>
    <source>
        <strain evidence="2 3">ASN36</strain>
    </source>
</reference>
<dbReference type="InterPro" id="IPR053154">
    <property type="entry name" value="c-di-AMP_regulator"/>
</dbReference>
<sequence>MVRPEEKNAKKRLPTFIVGGLALLALAAMLSFGIHRFQRVQRTLVTPIEVTGVPDGYAIEEQSHTRAKIRIEGQPEDLTRANLFKLQVTLPDTPETDGAYPIVPSISSATSLQILEIIPAELHIRLVETISRELPVQVRLEGQPAPGFRLGRVTIKPATTAVSGPSEAIQHLEFIRTTPINLAGASAPLKLEIPAEKSGEATLTLTPDLFTVLVLVEEVPSTILLKGVPVTTGPEEARSVSVTPGTVDIEVTGPARLVETLKATGGVTAVIDTRKLKAGVFVRRAAIILPEGVSLIGADPELFTVNIPPNS</sequence>
<evidence type="ECO:0000313" key="2">
    <source>
        <dbReference type="EMBL" id="BCS98979.1"/>
    </source>
</evidence>
<dbReference type="PANTHER" id="PTHR37804">
    <property type="entry name" value="CDAA REGULATORY PROTEIN CDAR"/>
    <property type="match status" value="1"/>
</dbReference>
<accession>A0ABM7PNV7</accession>
<dbReference type="PANTHER" id="PTHR37804:SF1">
    <property type="entry name" value="CDAA REGULATORY PROTEIN CDAR"/>
    <property type="match status" value="1"/>
</dbReference>
<keyword evidence="1" id="KW-0812">Transmembrane</keyword>
<dbReference type="InterPro" id="IPR012505">
    <property type="entry name" value="YbbR"/>
</dbReference>
<gene>
    <name evidence="2" type="ORF">DSLASN_46110</name>
</gene>
<dbReference type="Proteomes" id="UP001320148">
    <property type="component" value="Chromosome"/>
</dbReference>
<keyword evidence="3" id="KW-1185">Reference proteome</keyword>
<dbReference type="EMBL" id="AP024488">
    <property type="protein sequence ID" value="BCS98979.1"/>
    <property type="molecule type" value="Genomic_DNA"/>
</dbReference>
<protein>
    <recommendedName>
        <fullName evidence="4">YbbR family protein</fullName>
    </recommendedName>
</protein>
<dbReference type="Gene3D" id="2.170.120.40">
    <property type="entry name" value="YbbR-like domain"/>
    <property type="match status" value="1"/>
</dbReference>